<dbReference type="EMBL" id="JACMSC010000020">
    <property type="protein sequence ID" value="KAG6471668.1"/>
    <property type="molecule type" value="Genomic_DNA"/>
</dbReference>
<evidence type="ECO:0008006" key="5">
    <source>
        <dbReference type="Google" id="ProtNLM"/>
    </source>
</evidence>
<dbReference type="PANTHER" id="PTHR46344:SF3">
    <property type="entry name" value="F-BOX DOMAIN-CONTAINING PROTEIN"/>
    <property type="match status" value="1"/>
</dbReference>
<dbReference type="InterPro" id="IPR011043">
    <property type="entry name" value="Gal_Oxase/kelch_b-propeller"/>
</dbReference>
<dbReference type="Proteomes" id="UP000734854">
    <property type="component" value="Unassembled WGS sequence"/>
</dbReference>
<gene>
    <name evidence="3" type="ORF">ZIOFF_069114</name>
</gene>
<evidence type="ECO:0000313" key="4">
    <source>
        <dbReference type="Proteomes" id="UP000734854"/>
    </source>
</evidence>
<dbReference type="AlphaFoldDB" id="A0A8J5ERG1"/>
<evidence type="ECO:0000256" key="2">
    <source>
        <dbReference type="ARBA" id="ARBA00022737"/>
    </source>
</evidence>
<dbReference type="PANTHER" id="PTHR46344">
    <property type="entry name" value="OS02G0202900 PROTEIN"/>
    <property type="match status" value="1"/>
</dbReference>
<keyword evidence="1" id="KW-0880">Kelch repeat</keyword>
<evidence type="ECO:0000256" key="1">
    <source>
        <dbReference type="ARBA" id="ARBA00022441"/>
    </source>
</evidence>
<evidence type="ECO:0000313" key="3">
    <source>
        <dbReference type="EMBL" id="KAG6471668.1"/>
    </source>
</evidence>
<comment type="caution">
    <text evidence="3">The sequence shown here is derived from an EMBL/GenBank/DDBJ whole genome shotgun (WGS) entry which is preliminary data.</text>
</comment>
<reference evidence="3 4" key="1">
    <citation type="submission" date="2020-08" db="EMBL/GenBank/DDBJ databases">
        <title>Plant Genome Project.</title>
        <authorList>
            <person name="Zhang R.-G."/>
        </authorList>
    </citation>
    <scope>NUCLEOTIDE SEQUENCE [LARGE SCALE GENOMIC DNA]</scope>
    <source>
        <tissue evidence="3">Rhizome</tissue>
    </source>
</reference>
<accession>A0A8J5ERG1</accession>
<protein>
    <recommendedName>
        <fullName evidence="5">F-box/kelch-repeat protein</fullName>
    </recommendedName>
</protein>
<proteinExistence type="predicted"/>
<name>A0A8J5ERG1_ZINOF</name>
<keyword evidence="4" id="KW-1185">Reference proteome</keyword>
<organism evidence="3 4">
    <name type="scientific">Zingiber officinale</name>
    <name type="common">Ginger</name>
    <name type="synonym">Amomum zingiber</name>
    <dbReference type="NCBI Taxonomy" id="94328"/>
    <lineage>
        <taxon>Eukaryota</taxon>
        <taxon>Viridiplantae</taxon>
        <taxon>Streptophyta</taxon>
        <taxon>Embryophyta</taxon>
        <taxon>Tracheophyta</taxon>
        <taxon>Spermatophyta</taxon>
        <taxon>Magnoliopsida</taxon>
        <taxon>Liliopsida</taxon>
        <taxon>Zingiberales</taxon>
        <taxon>Zingiberaceae</taxon>
        <taxon>Zingiber</taxon>
    </lineage>
</organism>
<sequence>MSEVYAPTANTWSTVSGAIVTGWRNPSISLNGRIYASDCRDGCMLRVYEPATDSWDKFMDSKNHLGNAQAFEAASFVSLNGKLGIIRNNMSISLVDVTEPVNIIETNSARVWEALAGKGQLKNLVASLWSSIAGRNGVKGHIVHCQVLQA</sequence>
<keyword evidence="2" id="KW-0677">Repeat</keyword>
<dbReference type="SUPFAM" id="SSF50965">
    <property type="entry name" value="Galactose oxidase, central domain"/>
    <property type="match status" value="1"/>
</dbReference>